<dbReference type="Pfam" id="PF00933">
    <property type="entry name" value="Glyco_hydro_3"/>
    <property type="match status" value="1"/>
</dbReference>
<evidence type="ECO:0000313" key="8">
    <source>
        <dbReference type="EMBL" id="MBD3689733.1"/>
    </source>
</evidence>
<dbReference type="Gene3D" id="2.60.40.10">
    <property type="entry name" value="Immunoglobulins"/>
    <property type="match status" value="1"/>
</dbReference>
<proteinExistence type="inferred from homology"/>
<evidence type="ECO:0000259" key="7">
    <source>
        <dbReference type="SMART" id="SM01217"/>
    </source>
</evidence>
<keyword evidence="6" id="KW-0326">Glycosidase</keyword>
<protein>
    <recommendedName>
        <fullName evidence="3">beta-glucosidase</fullName>
        <ecNumber evidence="3">3.2.1.21</ecNumber>
    </recommendedName>
</protein>
<dbReference type="RefSeq" id="WP_191071757.1">
    <property type="nucleotide sequence ID" value="NZ_CP060506.1"/>
</dbReference>
<dbReference type="Proteomes" id="UP000627538">
    <property type="component" value="Unassembled WGS sequence"/>
</dbReference>
<dbReference type="EC" id="3.2.1.21" evidence="3"/>
<dbReference type="InterPro" id="IPR013783">
    <property type="entry name" value="Ig-like_fold"/>
</dbReference>
<dbReference type="AlphaFoldDB" id="A0A8I0GDW0"/>
<dbReference type="InterPro" id="IPR051915">
    <property type="entry name" value="Cellulose_Degrad_GH3"/>
</dbReference>
<dbReference type="InterPro" id="IPR026891">
    <property type="entry name" value="Fn3-like"/>
</dbReference>
<dbReference type="InterPro" id="IPR002772">
    <property type="entry name" value="Glyco_hydro_3_C"/>
</dbReference>
<evidence type="ECO:0000256" key="2">
    <source>
        <dbReference type="ARBA" id="ARBA00005336"/>
    </source>
</evidence>
<dbReference type="EMBL" id="JACRUO010000001">
    <property type="protein sequence ID" value="MBD3689733.1"/>
    <property type="molecule type" value="Genomic_DNA"/>
</dbReference>
<feature type="domain" description="Fibronectin type III-like" evidence="7">
    <location>
        <begin position="657"/>
        <end position="727"/>
    </location>
</feature>
<evidence type="ECO:0000313" key="9">
    <source>
        <dbReference type="Proteomes" id="UP000627538"/>
    </source>
</evidence>
<comment type="catalytic activity">
    <reaction evidence="1">
        <text>Hydrolysis of terminal, non-reducing beta-D-glucosyl residues with release of beta-D-glucose.</text>
        <dbReference type="EC" id="3.2.1.21"/>
    </reaction>
</comment>
<keyword evidence="4" id="KW-0732">Signal</keyword>
<comment type="similarity">
    <text evidence="2">Belongs to the glycosyl hydrolase 3 family.</text>
</comment>
<reference evidence="8 9" key="1">
    <citation type="submission" date="2020-08" db="EMBL/GenBank/DDBJ databases">
        <title>Winkia gen. nov., sp. nov., isolated from faeces of the Anser albifrons in China.</title>
        <authorList>
            <person name="Liu Q."/>
        </authorList>
    </citation>
    <scope>NUCLEOTIDE SEQUENCE [LARGE SCALE GENOMIC DNA]</scope>
    <source>
        <strain evidence="8 9">C62</strain>
    </source>
</reference>
<dbReference type="GO" id="GO:0009251">
    <property type="term" value="P:glucan catabolic process"/>
    <property type="evidence" value="ECO:0007669"/>
    <property type="project" value="TreeGrafter"/>
</dbReference>
<comment type="caution">
    <text evidence="8">The sequence shown here is derived from an EMBL/GenBank/DDBJ whole genome shotgun (WGS) entry which is preliminary data.</text>
</comment>
<dbReference type="PANTHER" id="PTHR30620">
    <property type="entry name" value="PERIPLASMIC BETA-GLUCOSIDASE-RELATED"/>
    <property type="match status" value="1"/>
</dbReference>
<evidence type="ECO:0000256" key="3">
    <source>
        <dbReference type="ARBA" id="ARBA00012744"/>
    </source>
</evidence>
<evidence type="ECO:0000256" key="4">
    <source>
        <dbReference type="ARBA" id="ARBA00022729"/>
    </source>
</evidence>
<dbReference type="PANTHER" id="PTHR30620:SF16">
    <property type="entry name" value="LYSOSOMAL BETA GLUCOSIDASE"/>
    <property type="match status" value="1"/>
</dbReference>
<dbReference type="GO" id="GO:0008422">
    <property type="term" value="F:beta-glucosidase activity"/>
    <property type="evidence" value="ECO:0007669"/>
    <property type="project" value="UniProtKB-EC"/>
</dbReference>
<name>A0A8I0GDW0_9ACTO</name>
<keyword evidence="9" id="KW-1185">Reference proteome</keyword>
<keyword evidence="5 8" id="KW-0378">Hydrolase</keyword>
<dbReference type="PRINTS" id="PR00133">
    <property type="entry name" value="GLHYDRLASE3"/>
</dbReference>
<dbReference type="InterPro" id="IPR001764">
    <property type="entry name" value="Glyco_hydro_3_N"/>
</dbReference>
<dbReference type="InterPro" id="IPR017853">
    <property type="entry name" value="GH"/>
</dbReference>
<dbReference type="InterPro" id="IPR036962">
    <property type="entry name" value="Glyco_hydro_3_N_sf"/>
</dbReference>
<dbReference type="InterPro" id="IPR036881">
    <property type="entry name" value="Glyco_hydro_3_C_sf"/>
</dbReference>
<dbReference type="SUPFAM" id="SSF52279">
    <property type="entry name" value="Beta-D-glucan exohydrolase, C-terminal domain"/>
    <property type="match status" value="1"/>
</dbReference>
<evidence type="ECO:0000256" key="6">
    <source>
        <dbReference type="ARBA" id="ARBA00023295"/>
    </source>
</evidence>
<sequence>MSALFDRLSDAQNARIDDLMARMTWEDKLNQLQVTFAMSDDEQDARAASGIGALFWPMSAAATNRIQRVAVEQSRLGIPLLIGLDVIHGQFTTFPIPLAMAASLEPADVECAARTSAEEARSGGVNWTFAPMIDVSRDPRWGRVAEGFGEDPLITSRMAAGSVAGFQTDDLAGPATMAACAKHFIGYGAGEGGRDYNTVDMSELRLRSTYLPSFASAVDAGVATVMASFNTFNGVPVHANRYLLTDVLRGELGFAGAVVGDASGVENLVPHGLAHGLAEAATLAYRAGLSIEMGGNMYSLDHGALLDEGDPEVVARVEEACRIVLRLKMAMGLFDNPYVDEATEVNAPSDHTRQRALNVARHCPVLLTNDGTLPLSRSMRRVLLAGPGADSLDHLGAWVQQAFAAPPTETLADALGELLGSDGPELVSVGQMDPLAIIDADIERVRDAAAGCDVIVLALEEPSQLTGEATSRASLRLPGGQERLIAAATATGIPVVVVLTNGRPLVVADWIDQPNAVLEAWHLGIEGPRAIADILLGHVSPSGRLPMAFPRHEGQLPACYDAHENTGRPASVGGSMRKPTFDVGLDGPANLQEFFTSKYRDLDLGPQFSFGHGLSYADLSLDTRLGTDSISLADLDAGATITVEVTLSNASSIDVEWTPLVFVTDVVASIAPAVRRLADFKRLRIRAHGSATWRCQIGAEQLGFHTGDARGFIVEPGEFRIHVAGTTDTATHTLTVTAR</sequence>
<dbReference type="Pfam" id="PF14310">
    <property type="entry name" value="Fn3-like"/>
    <property type="match status" value="1"/>
</dbReference>
<organism evidence="8 9">
    <name type="scientific">Nanchangia anserum</name>
    <dbReference type="NCBI Taxonomy" id="2692125"/>
    <lineage>
        <taxon>Bacteria</taxon>
        <taxon>Bacillati</taxon>
        <taxon>Actinomycetota</taxon>
        <taxon>Actinomycetes</taxon>
        <taxon>Actinomycetales</taxon>
        <taxon>Actinomycetaceae</taxon>
        <taxon>Nanchangia</taxon>
    </lineage>
</organism>
<evidence type="ECO:0000256" key="5">
    <source>
        <dbReference type="ARBA" id="ARBA00022801"/>
    </source>
</evidence>
<dbReference type="SMART" id="SM01217">
    <property type="entry name" value="Fn3_like"/>
    <property type="match status" value="1"/>
</dbReference>
<dbReference type="Gene3D" id="3.20.20.300">
    <property type="entry name" value="Glycoside hydrolase, family 3, N-terminal domain"/>
    <property type="match status" value="1"/>
</dbReference>
<dbReference type="Pfam" id="PF01915">
    <property type="entry name" value="Glyco_hydro_3_C"/>
    <property type="match status" value="1"/>
</dbReference>
<gene>
    <name evidence="8" type="ORF">H8R10_05770</name>
</gene>
<accession>A0A8I0GDW0</accession>
<evidence type="ECO:0000256" key="1">
    <source>
        <dbReference type="ARBA" id="ARBA00000448"/>
    </source>
</evidence>
<dbReference type="SUPFAM" id="SSF51445">
    <property type="entry name" value="(Trans)glycosidases"/>
    <property type="match status" value="1"/>
</dbReference>
<dbReference type="Gene3D" id="3.40.50.1700">
    <property type="entry name" value="Glycoside hydrolase family 3 C-terminal domain"/>
    <property type="match status" value="1"/>
</dbReference>